<name>A0A1F8FJB2_9BACT</name>
<dbReference type="InterPro" id="IPR029044">
    <property type="entry name" value="Nucleotide-diphossugar_trans"/>
</dbReference>
<evidence type="ECO:0000313" key="5">
    <source>
        <dbReference type="EMBL" id="OGN12469.1"/>
    </source>
</evidence>
<dbReference type="Gene3D" id="3.90.550.10">
    <property type="entry name" value="Spore Coat Polysaccharide Biosynthesis Protein SpsA, Chain A"/>
    <property type="match status" value="1"/>
</dbReference>
<proteinExistence type="inferred from homology"/>
<evidence type="ECO:0000256" key="3">
    <source>
        <dbReference type="ARBA" id="ARBA00022679"/>
    </source>
</evidence>
<evidence type="ECO:0000256" key="2">
    <source>
        <dbReference type="ARBA" id="ARBA00022676"/>
    </source>
</evidence>
<evidence type="ECO:0000313" key="6">
    <source>
        <dbReference type="Proteomes" id="UP000178197"/>
    </source>
</evidence>
<dbReference type="EMBL" id="MGJT01000017">
    <property type="protein sequence ID" value="OGN12469.1"/>
    <property type="molecule type" value="Genomic_DNA"/>
</dbReference>
<keyword evidence="2" id="KW-0328">Glycosyltransferase</keyword>
<organism evidence="5 6">
    <name type="scientific">Candidatus Yanofskybacteria bacterium RIFCSPHIGHO2_02_FULL_43_15c</name>
    <dbReference type="NCBI Taxonomy" id="1802679"/>
    <lineage>
        <taxon>Bacteria</taxon>
        <taxon>Candidatus Yanofskyibacteriota</taxon>
    </lineage>
</organism>
<accession>A0A1F8FJB2</accession>
<dbReference type="CDD" id="cd04186">
    <property type="entry name" value="GT_2_like_c"/>
    <property type="match status" value="1"/>
</dbReference>
<sequence>MTYPNFQTIVVDNASQSSEKDNIRNYINRQVNTRSDLVLKAGGSTLILQNEKNLGYAGGNNVGIKYALAHGADYVFILNNDTTVPPDMLDKLVAVAESDSKIGIVGPAIKERDHSTNSGRVVYYGKISWLKTELKHVYGKSAIHPPENSRATSRGSKVGGMADFHGRVLESKEYVIGAAMLIKKEVLKKIDGFDEVYFLYFEDADLCLRAQLAGYRLKIAPETTIYHKVSASTSALGKPLILRYHTRNALIFNSLNAPWPVKVSLIFWSGYILLKNFLKVFLFPTKAPAGEAIIDGVLDFYKNRYGKI</sequence>
<dbReference type="Proteomes" id="UP000178197">
    <property type="component" value="Unassembled WGS sequence"/>
</dbReference>
<evidence type="ECO:0000259" key="4">
    <source>
        <dbReference type="Pfam" id="PF00535"/>
    </source>
</evidence>
<dbReference type="InterPro" id="IPR001173">
    <property type="entry name" value="Glyco_trans_2-like"/>
</dbReference>
<dbReference type="PANTHER" id="PTHR43179">
    <property type="entry name" value="RHAMNOSYLTRANSFERASE WBBL"/>
    <property type="match status" value="1"/>
</dbReference>
<dbReference type="GO" id="GO:0016757">
    <property type="term" value="F:glycosyltransferase activity"/>
    <property type="evidence" value="ECO:0007669"/>
    <property type="project" value="UniProtKB-KW"/>
</dbReference>
<comment type="similarity">
    <text evidence="1">Belongs to the glycosyltransferase 2 family.</text>
</comment>
<keyword evidence="3" id="KW-0808">Transferase</keyword>
<comment type="caution">
    <text evidence="5">The sequence shown here is derived from an EMBL/GenBank/DDBJ whole genome shotgun (WGS) entry which is preliminary data.</text>
</comment>
<evidence type="ECO:0000256" key="1">
    <source>
        <dbReference type="ARBA" id="ARBA00006739"/>
    </source>
</evidence>
<gene>
    <name evidence="5" type="ORF">A3C71_01715</name>
</gene>
<dbReference type="Pfam" id="PF00535">
    <property type="entry name" value="Glycos_transf_2"/>
    <property type="match status" value="1"/>
</dbReference>
<dbReference type="SUPFAM" id="SSF53448">
    <property type="entry name" value="Nucleotide-diphospho-sugar transferases"/>
    <property type="match status" value="1"/>
</dbReference>
<feature type="domain" description="Glycosyltransferase 2-like" evidence="4">
    <location>
        <begin position="2"/>
        <end position="121"/>
    </location>
</feature>
<dbReference type="PANTHER" id="PTHR43179:SF12">
    <property type="entry name" value="GALACTOFURANOSYLTRANSFERASE GLFT2"/>
    <property type="match status" value="1"/>
</dbReference>
<protein>
    <recommendedName>
        <fullName evidence="4">Glycosyltransferase 2-like domain-containing protein</fullName>
    </recommendedName>
</protein>
<reference evidence="5 6" key="1">
    <citation type="journal article" date="2016" name="Nat. Commun.">
        <title>Thousands of microbial genomes shed light on interconnected biogeochemical processes in an aquifer system.</title>
        <authorList>
            <person name="Anantharaman K."/>
            <person name="Brown C.T."/>
            <person name="Hug L.A."/>
            <person name="Sharon I."/>
            <person name="Castelle C.J."/>
            <person name="Probst A.J."/>
            <person name="Thomas B.C."/>
            <person name="Singh A."/>
            <person name="Wilkins M.J."/>
            <person name="Karaoz U."/>
            <person name="Brodie E.L."/>
            <person name="Williams K.H."/>
            <person name="Hubbard S.S."/>
            <person name="Banfield J.F."/>
        </authorList>
    </citation>
    <scope>NUCLEOTIDE SEQUENCE [LARGE SCALE GENOMIC DNA]</scope>
</reference>
<dbReference type="AlphaFoldDB" id="A0A1F8FJB2"/>